<feature type="compositionally biased region" description="Acidic residues" evidence="8">
    <location>
        <begin position="72"/>
        <end position="85"/>
    </location>
</feature>
<evidence type="ECO:0000256" key="7">
    <source>
        <dbReference type="SAM" id="Coils"/>
    </source>
</evidence>
<keyword evidence="3 6" id="KW-0547">Nucleotide-binding</keyword>
<feature type="coiled-coil region" evidence="7">
    <location>
        <begin position="913"/>
        <end position="947"/>
    </location>
</feature>
<reference evidence="10" key="1">
    <citation type="submission" date="2021-01" db="EMBL/GenBank/DDBJ databases">
        <authorList>
            <person name="Corre E."/>
            <person name="Pelletier E."/>
            <person name="Niang G."/>
            <person name="Scheremetjew M."/>
            <person name="Finn R."/>
            <person name="Kale V."/>
            <person name="Holt S."/>
            <person name="Cochrane G."/>
            <person name="Meng A."/>
            <person name="Brown T."/>
            <person name="Cohen L."/>
        </authorList>
    </citation>
    <scope>NUCLEOTIDE SEQUENCE</scope>
    <source>
        <strain evidence="10">GSO104</strain>
    </source>
</reference>
<feature type="coiled-coil region" evidence="7">
    <location>
        <begin position="1657"/>
        <end position="1691"/>
    </location>
</feature>
<proteinExistence type="inferred from homology"/>
<dbReference type="GO" id="GO:0007018">
    <property type="term" value="P:microtubule-based movement"/>
    <property type="evidence" value="ECO:0007669"/>
    <property type="project" value="InterPro"/>
</dbReference>
<name>A0A7S4R2L9_9STRA</name>
<feature type="coiled-coil region" evidence="7">
    <location>
        <begin position="645"/>
        <end position="700"/>
    </location>
</feature>
<dbReference type="InterPro" id="IPR027417">
    <property type="entry name" value="P-loop_NTPase"/>
</dbReference>
<dbReference type="PANTHER" id="PTHR47969">
    <property type="entry name" value="CHROMOSOME-ASSOCIATED KINESIN KIF4A-RELATED"/>
    <property type="match status" value="1"/>
</dbReference>
<dbReference type="Pfam" id="PF25764">
    <property type="entry name" value="KIF21A_4th"/>
    <property type="match status" value="1"/>
</dbReference>
<dbReference type="GO" id="GO:0005875">
    <property type="term" value="C:microtubule associated complex"/>
    <property type="evidence" value="ECO:0007669"/>
    <property type="project" value="TreeGrafter"/>
</dbReference>
<feature type="binding site" evidence="6">
    <location>
        <begin position="195"/>
        <end position="202"/>
    </location>
    <ligand>
        <name>ATP</name>
        <dbReference type="ChEBI" id="CHEBI:30616"/>
    </ligand>
</feature>
<accession>A0A7S4R2L9</accession>
<dbReference type="GO" id="GO:0005737">
    <property type="term" value="C:cytoplasm"/>
    <property type="evidence" value="ECO:0007669"/>
    <property type="project" value="UniProtKB-SubCell"/>
</dbReference>
<feature type="region of interest" description="Disordered" evidence="8">
    <location>
        <begin position="271"/>
        <end position="298"/>
    </location>
</feature>
<dbReference type="GO" id="GO:0051231">
    <property type="term" value="P:spindle elongation"/>
    <property type="evidence" value="ECO:0007669"/>
    <property type="project" value="TreeGrafter"/>
</dbReference>
<comment type="subcellular location">
    <subcellularLocation>
        <location evidence="1">Cytoplasm</location>
    </subcellularLocation>
</comment>
<sequence length="2052" mass="225369">MASDVAESTSISSEIPDGTTMLTTSNNFDSCSTLPEELPSFTTTRGYSIQSSSPSLLAANNSIIPVTQDDKTNDDEESVEEEEDAQNSSSSVQVAVRVRPFLPQESGFDQCVEVLPPPPSASTGQGSGPWDPTGSTAGALPATKTIQIGGENGPTFTFDRALAGQTSQRTVYESSVAPLVRACLRGYNATVLAYGQTGSGKTFTILGPNSGAALQDEATHGASHYENDGDGRGGDVITSDNAGVIPRALRELFGTLEARKVRASKRVGIDPSTWQRDDLNGSDSGADGAAGGVKNASNEEKPALPFEYEVRVQFLELYGEEVRDLLSARGLEHQRLQIRDGGPNVEPEVVGASETKVGSAEEALLCLARGSLRRVTGATAMNAESSRSHAIMSVVIEQTKTTVHVNKTDMAEEAGGGGAGAQIEVEEKCSKFHFVDLAGSERQKRSQAEGKRLKEGIDINKGLLVLGNVISALGDPKKQKRGKTFVPYRDSKLTRLLKGSLGGNHKTLMVACVSPSSSNLEESLNCLRYANRAKNIQNNAVVNVDAASRLVAELRGQVQTLAKELLRIHDDHGENVVAAVFSKDLLKNLSSGGDTLGLSLPDAKGGKVGRNPAKRADSSSSISENDATPKESGGYAAVAAAAVAAQEATDAAAAASKELNYAKEQLLQKDSLFLEKDAEFDKIKELLRQAREEIFTLSEELYTTKAEREYYKMRTPDATTEDEKMPIISFEDGVPGLSLATSELEGDNTENNDDGFQICNAPMNTFSVDEDDRSYISGQLSVGTNATNITVATAPPEATKQEDALPGSPSHATPKSSSKRRGMKKLFSKKAKSPWGKKSGTFSSLSPRRQSSSHNQHEGSSSPFPSVAEAVVTESGIEVAPLDDSIASHKGFEKKEKIIPVKKRAPPKPVVTKEDFVIKVKEYEKEISELKSTVLGLENEVERKNTLLSSSPVPGPPHMPSLVDDGDVSAITTFPPRIIDSPLTTATNDPIDGEYPLNEFPLSPTDNLPTVIEQANEALEQEKQHLSNLHKTVQKYYIATDDDTAEGGIKSGGRTLIAPKTPEHASALEAEEFAEEKELHTITKKYLSGLDADDDDDDEVEEDDEEEGEAGAESKMKGMQLERDPIALPMTKETDESFKRRQDHMNAHLLELSKNIAAKEQLIKALHASEDRYETMREFYETKIEEMEAMVNEREKERENLLEELHKLEENSHLSRELKRVLKLKENHIAALRKKQSELKKLTDVSSRSASVLVRLQQDIELMKRQKVDLQRQITAETKSHREQVLALKKEALKRNKELQKMKRISDQRQAEAEKMQKLAKTRADEVGRLRAKYKESEKKLRMETLKRGVMERAGIDHVMMGRRTSVARKKVQPNGVGAMSLQQKKDKPKALDDESAEKILSFFDAKVADVGRKEATADKLAHEWEEHLELIIRKEELSELLKSCEKDEEEVLKDELDALNVQIQYKEGRIRTLSRRLGSKPPSRKSKRGGILAHNSLLEEKDFKKLCIGASALAAAQASSKILFGMVVRERRRVAALARTASSLDQRALESEVLAASKDAALRSQLEEQRHERASMAQTQQEQILSLMSLIQEEETEGGDGSNTAAVVSGTHGSGTPTKALGTTKSASSMLTILVNERTAVLEEQLTELRGEREAKEIYKSKVKESNAALDEKRQENIDLQRELKQVRSSLRQIREYVKKAQTSRENTLTNKEDSTDRESCSDLDESYVKENDNDDELSLEMISTIIQDALHPPKKTLRKRGSKDKSRTAKKPGLSPSIQRHVELMHSSDSEGNEETPEWAGDIMADLALIAEGEMPPALKKMKRPPISKRAFPSPSYISGGRNVFDRLTDPGRFTGVQKTAFSMKEKHRHGGLSQGDPLRAGAEELAISPEERKGSRQRGGREKLHGSLHAPDGRSTTPQYRTSLDAESVDSKIGDSLPRSVSMPVSEYTKQNVFQRLHNNVRHSYAVENKVKEKKDEKNFESPTIPVQSDIRPADGISGTQSRSESGNESILLGKEWATEYAKQDVFERLQSTTTESTAVKHEDHTNID</sequence>
<evidence type="ECO:0000256" key="4">
    <source>
        <dbReference type="ARBA" id="ARBA00022840"/>
    </source>
</evidence>
<feature type="region of interest" description="Disordered" evidence="8">
    <location>
        <begin position="1594"/>
        <end position="1624"/>
    </location>
</feature>
<evidence type="ECO:0000256" key="8">
    <source>
        <dbReference type="SAM" id="MobiDB-lite"/>
    </source>
</evidence>
<feature type="region of interest" description="Disordered" evidence="8">
    <location>
        <begin position="59"/>
        <end position="92"/>
    </location>
</feature>
<dbReference type="EMBL" id="HBNS01013364">
    <property type="protein sequence ID" value="CAE4599333.1"/>
    <property type="molecule type" value="Transcribed_RNA"/>
</dbReference>
<dbReference type="Gene3D" id="3.40.850.10">
    <property type="entry name" value="Kinesin motor domain"/>
    <property type="match status" value="1"/>
</dbReference>
<protein>
    <recommendedName>
        <fullName evidence="9">Kinesin motor domain-containing protein</fullName>
    </recommendedName>
</protein>
<feature type="compositionally biased region" description="Polar residues" evidence="8">
    <location>
        <begin position="1615"/>
        <end position="1624"/>
    </location>
</feature>
<feature type="region of interest" description="Disordered" evidence="8">
    <location>
        <begin position="1701"/>
        <end position="1726"/>
    </location>
</feature>
<dbReference type="InterPro" id="IPR036961">
    <property type="entry name" value="Kinesin_motor_dom_sf"/>
</dbReference>
<dbReference type="GO" id="GO:0007052">
    <property type="term" value="P:mitotic spindle organization"/>
    <property type="evidence" value="ECO:0007669"/>
    <property type="project" value="TreeGrafter"/>
</dbReference>
<evidence type="ECO:0000259" key="9">
    <source>
        <dbReference type="PROSITE" id="PS50067"/>
    </source>
</evidence>
<feature type="compositionally biased region" description="Basic and acidic residues" evidence="8">
    <location>
        <begin position="1892"/>
        <end position="1908"/>
    </location>
</feature>
<feature type="region of interest" description="Disordered" evidence="8">
    <location>
        <begin position="1866"/>
        <end position="1943"/>
    </location>
</feature>
<feature type="region of interest" description="Disordered" evidence="8">
    <location>
        <begin position="600"/>
        <end position="630"/>
    </location>
</feature>
<comment type="similarity">
    <text evidence="6">Belongs to the TRAFAC class myosin-kinesin ATPase superfamily. Kinesin family.</text>
</comment>
<dbReference type="PROSITE" id="PS50067">
    <property type="entry name" value="KINESIN_MOTOR_2"/>
    <property type="match status" value="1"/>
</dbReference>
<dbReference type="PRINTS" id="PR00380">
    <property type="entry name" value="KINESINHEAVY"/>
</dbReference>
<evidence type="ECO:0000313" key="10">
    <source>
        <dbReference type="EMBL" id="CAE4599333.1"/>
    </source>
</evidence>
<dbReference type="PROSITE" id="PS00411">
    <property type="entry name" value="KINESIN_MOTOR_1"/>
    <property type="match status" value="1"/>
</dbReference>
<gene>
    <name evidence="10" type="ORF">DBRI00130_LOCUS10779</name>
</gene>
<feature type="compositionally biased region" description="Basic and acidic residues" evidence="8">
    <location>
        <begin position="1782"/>
        <end position="1791"/>
    </location>
</feature>
<feature type="domain" description="Kinesin motor" evidence="9">
    <location>
        <begin position="91"/>
        <end position="536"/>
    </location>
</feature>
<keyword evidence="6" id="KW-0505">Motor protein</keyword>
<evidence type="ECO:0000256" key="3">
    <source>
        <dbReference type="ARBA" id="ARBA00022741"/>
    </source>
</evidence>
<dbReference type="SUPFAM" id="SSF52540">
    <property type="entry name" value="P-loop containing nucleoside triphosphate hydrolases"/>
    <property type="match status" value="1"/>
</dbReference>
<feature type="region of interest" description="Disordered" evidence="8">
    <location>
        <begin position="798"/>
        <end position="865"/>
    </location>
</feature>
<feature type="compositionally biased region" description="Basic residues" evidence="8">
    <location>
        <begin position="817"/>
        <end position="832"/>
    </location>
</feature>
<feature type="region of interest" description="Disordered" evidence="8">
    <location>
        <begin position="1"/>
        <end position="31"/>
    </location>
</feature>
<organism evidence="10">
    <name type="scientific">Ditylum brightwellii</name>
    <dbReference type="NCBI Taxonomy" id="49249"/>
    <lineage>
        <taxon>Eukaryota</taxon>
        <taxon>Sar</taxon>
        <taxon>Stramenopiles</taxon>
        <taxon>Ochrophyta</taxon>
        <taxon>Bacillariophyta</taxon>
        <taxon>Mediophyceae</taxon>
        <taxon>Lithodesmiophycidae</taxon>
        <taxon>Lithodesmiales</taxon>
        <taxon>Lithodesmiaceae</taxon>
        <taxon>Ditylum</taxon>
    </lineage>
</organism>
<keyword evidence="4 6" id="KW-0067">ATP-binding</keyword>
<dbReference type="GO" id="GO:0008017">
    <property type="term" value="F:microtubule binding"/>
    <property type="evidence" value="ECO:0007669"/>
    <property type="project" value="InterPro"/>
</dbReference>
<evidence type="ECO:0000256" key="6">
    <source>
        <dbReference type="PROSITE-ProRule" id="PRU00283"/>
    </source>
</evidence>
<feature type="compositionally biased region" description="Polar residues" evidence="8">
    <location>
        <begin position="20"/>
        <end position="31"/>
    </location>
</feature>
<dbReference type="InterPro" id="IPR001752">
    <property type="entry name" value="Kinesin_motor_dom"/>
</dbReference>
<dbReference type="InterPro" id="IPR027640">
    <property type="entry name" value="Kinesin-like_fam"/>
</dbReference>
<feature type="compositionally biased region" description="Low complexity" evidence="8">
    <location>
        <begin position="843"/>
        <end position="862"/>
    </location>
</feature>
<evidence type="ECO:0000256" key="5">
    <source>
        <dbReference type="ARBA" id="ARBA00023054"/>
    </source>
</evidence>
<feature type="compositionally biased region" description="Polar residues" evidence="8">
    <location>
        <begin position="2001"/>
        <end position="2012"/>
    </location>
</feature>
<feature type="region of interest" description="Disordered" evidence="8">
    <location>
        <begin position="1975"/>
        <end position="2012"/>
    </location>
</feature>
<evidence type="ECO:0000256" key="1">
    <source>
        <dbReference type="ARBA" id="ARBA00004496"/>
    </source>
</evidence>
<feature type="compositionally biased region" description="Basic residues" evidence="8">
    <location>
        <begin position="1754"/>
        <end position="1764"/>
    </location>
</feature>
<dbReference type="PANTHER" id="PTHR47969:SF15">
    <property type="entry name" value="CHROMOSOME-ASSOCIATED KINESIN KIF4A-RELATED"/>
    <property type="match status" value="1"/>
</dbReference>
<feature type="compositionally biased region" description="Acidic residues" evidence="8">
    <location>
        <begin position="1091"/>
        <end position="1110"/>
    </location>
</feature>
<dbReference type="GO" id="GO:0003777">
    <property type="term" value="F:microtubule motor activity"/>
    <property type="evidence" value="ECO:0007669"/>
    <property type="project" value="InterPro"/>
</dbReference>
<feature type="region of interest" description="Disordered" evidence="8">
    <location>
        <begin position="117"/>
        <end position="140"/>
    </location>
</feature>
<dbReference type="GO" id="GO:0005524">
    <property type="term" value="F:ATP binding"/>
    <property type="evidence" value="ECO:0007669"/>
    <property type="project" value="UniProtKB-UniRule"/>
</dbReference>
<feature type="compositionally biased region" description="Polar residues" evidence="8">
    <location>
        <begin position="1"/>
        <end position="13"/>
    </location>
</feature>
<feature type="compositionally biased region" description="Basic and acidic residues" evidence="8">
    <location>
        <begin position="1712"/>
        <end position="1726"/>
    </location>
</feature>
<dbReference type="Pfam" id="PF00225">
    <property type="entry name" value="Kinesin"/>
    <property type="match status" value="1"/>
</dbReference>
<feature type="region of interest" description="Disordered" evidence="8">
    <location>
        <begin position="1819"/>
        <end position="1853"/>
    </location>
</feature>
<dbReference type="SMART" id="SM00129">
    <property type="entry name" value="KISc"/>
    <property type="match status" value="1"/>
</dbReference>
<evidence type="ECO:0000256" key="2">
    <source>
        <dbReference type="ARBA" id="ARBA00022490"/>
    </source>
</evidence>
<keyword evidence="2" id="KW-0963">Cytoplasm</keyword>
<feature type="region of interest" description="Disordered" evidence="8">
    <location>
        <begin position="1752"/>
        <end position="1799"/>
    </location>
</feature>
<feature type="region of interest" description="Disordered" evidence="8">
    <location>
        <begin position="1088"/>
        <end position="1116"/>
    </location>
</feature>
<dbReference type="InterPro" id="IPR019821">
    <property type="entry name" value="Kinesin_motor_CS"/>
</dbReference>
<feature type="coiled-coil region" evidence="7">
    <location>
        <begin position="1170"/>
        <end position="1322"/>
    </location>
</feature>
<keyword evidence="5 7" id="KW-0175">Coiled coil</keyword>